<dbReference type="AlphaFoldDB" id="A0A0R2BM13"/>
<dbReference type="GO" id="GO:0004725">
    <property type="term" value="F:protein tyrosine phosphatase activity"/>
    <property type="evidence" value="ECO:0007669"/>
    <property type="project" value="UniProtKB-UniRule"/>
</dbReference>
<accession>A0A0R2BM13</accession>
<dbReference type="EC" id="3.1.3.48" evidence="5"/>
<evidence type="ECO:0000256" key="4">
    <source>
        <dbReference type="ARBA" id="ARBA00051722"/>
    </source>
</evidence>
<proteinExistence type="inferred from homology"/>
<dbReference type="EMBL" id="AYYR01000027">
    <property type="protein sequence ID" value="KRM76451.1"/>
    <property type="molecule type" value="Genomic_DNA"/>
</dbReference>
<evidence type="ECO:0000313" key="7">
    <source>
        <dbReference type="Proteomes" id="UP000051845"/>
    </source>
</evidence>
<evidence type="ECO:0000256" key="1">
    <source>
        <dbReference type="ARBA" id="ARBA00005750"/>
    </source>
</evidence>
<comment type="caution">
    <text evidence="6">The sequence shown here is derived from an EMBL/GenBank/DDBJ whole genome shotgun (WGS) entry which is preliminary data.</text>
</comment>
<dbReference type="Gene3D" id="3.20.20.140">
    <property type="entry name" value="Metal-dependent hydrolases"/>
    <property type="match status" value="1"/>
</dbReference>
<dbReference type="PANTHER" id="PTHR39181:SF1">
    <property type="entry name" value="TYROSINE-PROTEIN PHOSPHATASE YWQE"/>
    <property type="match status" value="1"/>
</dbReference>
<name>A0A0R2BM13_SECCO</name>
<dbReference type="PANTHER" id="PTHR39181">
    <property type="entry name" value="TYROSINE-PROTEIN PHOSPHATASE YWQE"/>
    <property type="match status" value="1"/>
</dbReference>
<evidence type="ECO:0000256" key="2">
    <source>
        <dbReference type="ARBA" id="ARBA00022801"/>
    </source>
</evidence>
<comment type="similarity">
    <text evidence="1 5">Belongs to the metallo-dependent hydrolases superfamily. CpsB/CapC family.</text>
</comment>
<dbReference type="SUPFAM" id="SSF89550">
    <property type="entry name" value="PHP domain-like"/>
    <property type="match status" value="1"/>
</dbReference>
<dbReference type="PIRSF" id="PIRSF016557">
    <property type="entry name" value="Caps_synth_CpsB"/>
    <property type="match status" value="1"/>
</dbReference>
<keyword evidence="3 5" id="KW-0904">Protein phosphatase</keyword>
<keyword evidence="2 5" id="KW-0378">Hydrolase</keyword>
<reference evidence="6 7" key="1">
    <citation type="journal article" date="2015" name="Genome Announc.">
        <title>Expanding the biotechnology potential of lactobacilli through comparative genomics of 213 strains and associated genera.</title>
        <authorList>
            <person name="Sun Z."/>
            <person name="Harris H.M."/>
            <person name="McCann A."/>
            <person name="Guo C."/>
            <person name="Argimon S."/>
            <person name="Zhang W."/>
            <person name="Yang X."/>
            <person name="Jeffery I.B."/>
            <person name="Cooney J.C."/>
            <person name="Kagawa T.F."/>
            <person name="Liu W."/>
            <person name="Song Y."/>
            <person name="Salvetti E."/>
            <person name="Wrobel A."/>
            <person name="Rasinkangas P."/>
            <person name="Parkhill J."/>
            <person name="Rea M.C."/>
            <person name="O'Sullivan O."/>
            <person name="Ritari J."/>
            <person name="Douillard F.P."/>
            <person name="Paul Ross R."/>
            <person name="Yang R."/>
            <person name="Briner A.E."/>
            <person name="Felis G.E."/>
            <person name="de Vos W.M."/>
            <person name="Barrangou R."/>
            <person name="Klaenhammer T.R."/>
            <person name="Caufield P.W."/>
            <person name="Cui Y."/>
            <person name="Zhang H."/>
            <person name="O'Toole P.W."/>
        </authorList>
    </citation>
    <scope>NUCLEOTIDE SEQUENCE [LARGE SCALE GENOMIC DNA]</scope>
    <source>
        <strain evidence="6 7">DSM 20515</strain>
    </source>
</reference>
<dbReference type="Pfam" id="PF19567">
    <property type="entry name" value="CpsB_CapC"/>
    <property type="match status" value="1"/>
</dbReference>
<evidence type="ECO:0000313" key="6">
    <source>
        <dbReference type="EMBL" id="KRM76451.1"/>
    </source>
</evidence>
<comment type="catalytic activity">
    <reaction evidence="4 5">
        <text>O-phospho-L-tyrosyl-[protein] + H2O = L-tyrosyl-[protein] + phosphate</text>
        <dbReference type="Rhea" id="RHEA:10684"/>
        <dbReference type="Rhea" id="RHEA-COMP:10136"/>
        <dbReference type="Rhea" id="RHEA-COMP:20101"/>
        <dbReference type="ChEBI" id="CHEBI:15377"/>
        <dbReference type="ChEBI" id="CHEBI:43474"/>
        <dbReference type="ChEBI" id="CHEBI:46858"/>
        <dbReference type="ChEBI" id="CHEBI:61978"/>
        <dbReference type="EC" id="3.1.3.48"/>
    </reaction>
</comment>
<dbReference type="InterPro" id="IPR016667">
    <property type="entry name" value="Caps_polysacc_synth_CpsB/CapC"/>
</dbReference>
<evidence type="ECO:0000256" key="5">
    <source>
        <dbReference type="PIRNR" id="PIRNR016557"/>
    </source>
</evidence>
<evidence type="ECO:0000256" key="3">
    <source>
        <dbReference type="ARBA" id="ARBA00022912"/>
    </source>
</evidence>
<dbReference type="Proteomes" id="UP000051845">
    <property type="component" value="Unassembled WGS sequence"/>
</dbReference>
<dbReference type="GO" id="GO:0030145">
    <property type="term" value="F:manganese ion binding"/>
    <property type="evidence" value="ECO:0007669"/>
    <property type="project" value="UniProtKB-UniRule"/>
</dbReference>
<gene>
    <name evidence="6" type="ORF">FC82_GL001558</name>
</gene>
<dbReference type="STRING" id="33960.TY91_16300"/>
<organism evidence="6 7">
    <name type="scientific">Secundilactobacillus collinoides DSM 20515 = JCM 1123</name>
    <dbReference type="NCBI Taxonomy" id="1423733"/>
    <lineage>
        <taxon>Bacteria</taxon>
        <taxon>Bacillati</taxon>
        <taxon>Bacillota</taxon>
        <taxon>Bacilli</taxon>
        <taxon>Lactobacillales</taxon>
        <taxon>Lactobacillaceae</taxon>
        <taxon>Secundilactobacillus</taxon>
    </lineage>
</organism>
<protein>
    <recommendedName>
        <fullName evidence="5">Tyrosine-protein phosphatase</fullName>
        <ecNumber evidence="5">3.1.3.48</ecNumber>
    </recommendedName>
</protein>
<dbReference type="InterPro" id="IPR016195">
    <property type="entry name" value="Pol/histidinol_Pase-like"/>
</dbReference>
<dbReference type="PATRIC" id="fig|1423733.4.peg.1639"/>
<sequence length="260" mass="29171">MIDLIDLHCHLLPGIDDGSKDMSTSLRLATQAVENGVDYALLTPHHMNGVYVNHREDVIRMTTEFQQALKQNNIALTVFPGQEVRINGDLLTALDQNDILFADESNHYLMLEFPDDDVPAYTNDMIYQLQQRGIIPVIVHPERNTKIMRHPELILNLLEKGCLSQVTASSYVGTFGSKVQTFSAQLIAAGQGYLFASDAHDLPGRKYEMREAFAKLRGDLGDALADEFEENAKSIINGDPVLPHQLRPIKPNKKKRFGLF</sequence>